<feature type="domain" description="MacB-like periplasmic core" evidence="9">
    <location>
        <begin position="425"/>
        <end position="631"/>
    </location>
</feature>
<evidence type="ECO:0000256" key="6">
    <source>
        <dbReference type="ARBA" id="ARBA00038076"/>
    </source>
</evidence>
<dbReference type="Pfam" id="PF02687">
    <property type="entry name" value="FtsX"/>
    <property type="match status" value="2"/>
</dbReference>
<feature type="domain" description="ABC3 transporter permease C-terminal" evidence="8">
    <location>
        <begin position="683"/>
        <end position="796"/>
    </location>
</feature>
<dbReference type="InterPro" id="IPR025857">
    <property type="entry name" value="MacB_PCD"/>
</dbReference>
<evidence type="ECO:0000313" key="11">
    <source>
        <dbReference type="Proteomes" id="UP000663929"/>
    </source>
</evidence>
<feature type="transmembrane region" description="Helical" evidence="7">
    <location>
        <begin position="419"/>
        <end position="438"/>
    </location>
</feature>
<comment type="subcellular location">
    <subcellularLocation>
        <location evidence="1">Cell membrane</location>
        <topology evidence="1">Multi-pass membrane protein</topology>
    </subcellularLocation>
</comment>
<feature type="transmembrane region" description="Helical" evidence="7">
    <location>
        <begin position="21"/>
        <end position="44"/>
    </location>
</feature>
<keyword evidence="2" id="KW-1003">Cell membrane</keyword>
<dbReference type="RefSeq" id="WP_237378748.1">
    <property type="nucleotide sequence ID" value="NZ_CP071793.1"/>
</dbReference>
<dbReference type="InterPro" id="IPR050250">
    <property type="entry name" value="Macrolide_Exporter_MacB"/>
</dbReference>
<keyword evidence="3 7" id="KW-0812">Transmembrane</keyword>
<evidence type="ECO:0000313" key="10">
    <source>
        <dbReference type="EMBL" id="QTD49105.1"/>
    </source>
</evidence>
<dbReference type="Proteomes" id="UP000663929">
    <property type="component" value="Chromosome"/>
</dbReference>
<comment type="similarity">
    <text evidence="6">Belongs to the ABC-4 integral membrane protein family.</text>
</comment>
<dbReference type="PANTHER" id="PTHR30572:SF4">
    <property type="entry name" value="ABC TRANSPORTER PERMEASE YTRF"/>
    <property type="match status" value="1"/>
</dbReference>
<feature type="transmembrane region" description="Helical" evidence="7">
    <location>
        <begin position="680"/>
        <end position="699"/>
    </location>
</feature>
<dbReference type="NCBIfam" id="TIGR03434">
    <property type="entry name" value="ADOP"/>
    <property type="match status" value="1"/>
</dbReference>
<evidence type="ECO:0000256" key="5">
    <source>
        <dbReference type="ARBA" id="ARBA00023136"/>
    </source>
</evidence>
<evidence type="ECO:0000259" key="9">
    <source>
        <dbReference type="Pfam" id="PF12704"/>
    </source>
</evidence>
<dbReference type="InterPro" id="IPR003838">
    <property type="entry name" value="ABC3_permease_C"/>
</dbReference>
<keyword evidence="5 7" id="KW-0472">Membrane</keyword>
<dbReference type="KEGG" id="scor:J3U87_26260"/>
<dbReference type="InterPro" id="IPR017800">
    <property type="entry name" value="ADOP"/>
</dbReference>
<evidence type="ECO:0000256" key="7">
    <source>
        <dbReference type="SAM" id="Phobius"/>
    </source>
</evidence>
<dbReference type="AlphaFoldDB" id="A0A8A4TRF0"/>
<proteinExistence type="inferred from homology"/>
<feature type="domain" description="MacB-like periplasmic core" evidence="9">
    <location>
        <begin position="23"/>
        <end position="236"/>
    </location>
</feature>
<name>A0A8A4TRF0_SULCO</name>
<dbReference type="Pfam" id="PF12704">
    <property type="entry name" value="MacB_PCD"/>
    <property type="match status" value="2"/>
</dbReference>
<evidence type="ECO:0000256" key="1">
    <source>
        <dbReference type="ARBA" id="ARBA00004651"/>
    </source>
</evidence>
<keyword evidence="4 7" id="KW-1133">Transmembrane helix</keyword>
<evidence type="ECO:0000259" key="8">
    <source>
        <dbReference type="Pfam" id="PF02687"/>
    </source>
</evidence>
<protein>
    <submittedName>
        <fullName evidence="10">ABC transporter permease</fullName>
    </submittedName>
</protein>
<feature type="domain" description="ABC3 transporter permease C-terminal" evidence="8">
    <location>
        <begin position="280"/>
        <end position="386"/>
    </location>
</feature>
<feature type="transmembrane region" description="Helical" evidence="7">
    <location>
        <begin position="369"/>
        <end position="389"/>
    </location>
</feature>
<dbReference type="GO" id="GO:0022857">
    <property type="term" value="F:transmembrane transporter activity"/>
    <property type="evidence" value="ECO:0007669"/>
    <property type="project" value="TreeGrafter"/>
</dbReference>
<feature type="transmembrane region" description="Helical" evidence="7">
    <location>
        <begin position="732"/>
        <end position="755"/>
    </location>
</feature>
<dbReference type="GO" id="GO:0005886">
    <property type="term" value="C:plasma membrane"/>
    <property type="evidence" value="ECO:0007669"/>
    <property type="project" value="UniProtKB-SubCell"/>
</dbReference>
<evidence type="ECO:0000256" key="4">
    <source>
        <dbReference type="ARBA" id="ARBA00022989"/>
    </source>
</evidence>
<feature type="transmembrane region" description="Helical" evidence="7">
    <location>
        <begin position="767"/>
        <end position="789"/>
    </location>
</feature>
<feature type="transmembrane region" description="Helical" evidence="7">
    <location>
        <begin position="326"/>
        <end position="349"/>
    </location>
</feature>
<accession>A0A8A4TRF0</accession>
<gene>
    <name evidence="10" type="ORF">J3U87_26260</name>
</gene>
<evidence type="ECO:0000256" key="2">
    <source>
        <dbReference type="ARBA" id="ARBA00022475"/>
    </source>
</evidence>
<dbReference type="PANTHER" id="PTHR30572">
    <property type="entry name" value="MEMBRANE COMPONENT OF TRANSPORTER-RELATED"/>
    <property type="match status" value="1"/>
</dbReference>
<dbReference type="EMBL" id="CP071793">
    <property type="protein sequence ID" value="QTD49105.1"/>
    <property type="molecule type" value="Genomic_DNA"/>
</dbReference>
<reference evidence="10" key="1">
    <citation type="submission" date="2021-03" db="EMBL/GenBank/DDBJ databases">
        <title>Acanthopleuribacteraceae sp. M133.</title>
        <authorList>
            <person name="Wang G."/>
        </authorList>
    </citation>
    <scope>NUCLEOTIDE SEQUENCE</scope>
    <source>
        <strain evidence="10">M133</strain>
    </source>
</reference>
<feature type="transmembrane region" description="Helical" evidence="7">
    <location>
        <begin position="271"/>
        <end position="296"/>
    </location>
</feature>
<keyword evidence="11" id="KW-1185">Reference proteome</keyword>
<evidence type="ECO:0000256" key="3">
    <source>
        <dbReference type="ARBA" id="ARBA00022692"/>
    </source>
</evidence>
<sequence length="803" mass="89649">MLERLWMEFRIAFRALIAKPILSLVILTTLALGIGVNTVIFSFLNGILLEPLPFPEPDRLMLIQAKRGGERSGLNLSDFELLRKEFDIFEDVARFFDPTGGYNISNDGRPPEEVRAMLCTHELFRVLGIPLLHGGTWEEANDRFRNHSVVLSHELFMRRYGGDPAVVGTKLTLDAFHGYHVYGVLDPRIDFPGQIELYRSMAFVDMDFESRHRFNTFAVARLKPGVRPEDAAQMLAAWGERLTQRWPDSHASLEVEAIPLKQLFTGEVKPYLVLLSAGVSLVLLLACANVCGLLLIRNNERAGEMAIRAALGATRMQLIREQLWEGLLLALVGGLIGLQLAIHGVDFLIDIIRADLPFWMKIRVDGEVLTYSLVITLLTALTSAAAGYFSTREDRLAEHLKDSSNSLVNQRRAGLGQMIVGAEVMLATLLLIASGLMVKSFKRMLDVPLGFDYENVTTFSIFPSWGTYGKVEKKHMLFNRLVEELSAIPEVESIAMNTRPPFVLENPVVFTIEGQDLAAHGENPAVQLETVSIDYFRTLGIPLHRGRNFDKTDLIDAPPTAIVSRDFANRMWPGENPLGKRLKLSHPDSQTPWRTVVGVVENVRHSAYSVQDLTVYLHQLQSRQSNYMVFIKSRLGTAAIEKLAKARMHDIDPEQSIFDFRPYGDFIAKGLWRKRLATNLFAIFGLLALVLAAIGNYAMMVYNVRQRRREIGICIALGAPDQRIIGEELADALKIGIVGIPAGLLAAVLSVRYLAEMLYGVETLDAMVFSGVPLILFLIIFAAAFLPAFSASRINPAILLRNQ</sequence>
<organism evidence="10 11">
    <name type="scientific">Sulfidibacter corallicola</name>
    <dbReference type="NCBI Taxonomy" id="2818388"/>
    <lineage>
        <taxon>Bacteria</taxon>
        <taxon>Pseudomonadati</taxon>
        <taxon>Acidobacteriota</taxon>
        <taxon>Holophagae</taxon>
        <taxon>Acanthopleuribacterales</taxon>
        <taxon>Acanthopleuribacteraceae</taxon>
        <taxon>Sulfidibacter</taxon>
    </lineage>
</organism>